<accession>A0A173ZRA1</accession>
<dbReference type="AlphaFoldDB" id="A0A173ZRA1"/>
<feature type="domain" description="Cobalamin synthesis G N-terminal" evidence="2">
    <location>
        <begin position="65"/>
        <end position="140"/>
    </location>
</feature>
<dbReference type="Proteomes" id="UP000095787">
    <property type="component" value="Unassembled WGS sequence"/>
</dbReference>
<gene>
    <name evidence="5" type="ORF">EAI93_01750</name>
    <name evidence="4" type="ORF">ERS852456_00807</name>
</gene>
<dbReference type="SUPFAM" id="SSF159664">
    <property type="entry name" value="CobE/GbiG C-terminal domain-like"/>
    <property type="match status" value="1"/>
</dbReference>
<feature type="domain" description="CobE/GbiG C-terminal" evidence="1">
    <location>
        <begin position="238"/>
        <end position="360"/>
    </location>
</feature>
<dbReference type="InterPro" id="IPR036518">
    <property type="entry name" value="CobE/GbiG_C_sf"/>
</dbReference>
<dbReference type="InterPro" id="IPR052553">
    <property type="entry name" value="CbiG_hydrolase"/>
</dbReference>
<dbReference type="Pfam" id="PF11760">
    <property type="entry name" value="CbiG_N"/>
    <property type="match status" value="1"/>
</dbReference>
<dbReference type="EMBL" id="CYZO01000008">
    <property type="protein sequence ID" value="CUN78333.1"/>
    <property type="molecule type" value="Genomic_DNA"/>
</dbReference>
<evidence type="ECO:0000313" key="5">
    <source>
        <dbReference type="EMBL" id="RYS82446.1"/>
    </source>
</evidence>
<organism evidence="4 6">
    <name type="scientific">[Ruminococcus] torques</name>
    <dbReference type="NCBI Taxonomy" id="33039"/>
    <lineage>
        <taxon>Bacteria</taxon>
        <taxon>Bacillati</taxon>
        <taxon>Bacillota</taxon>
        <taxon>Clostridia</taxon>
        <taxon>Lachnospirales</taxon>
        <taxon>Lachnospiraceae</taxon>
        <taxon>Mediterraneibacter</taxon>
    </lineage>
</organism>
<protein>
    <submittedName>
        <fullName evidence="4">Cobalamin biosynthesis protein CbiG</fullName>
    </submittedName>
</protein>
<reference evidence="4 6" key="1">
    <citation type="submission" date="2015-09" db="EMBL/GenBank/DDBJ databases">
        <authorList>
            <consortium name="Pathogen Informatics"/>
        </authorList>
    </citation>
    <scope>NUCLEOTIDE SEQUENCE [LARGE SCALE GENOMIC DNA]</scope>
    <source>
        <strain evidence="4 6">2789STDY5834841</strain>
    </source>
</reference>
<evidence type="ECO:0000313" key="7">
    <source>
        <dbReference type="Proteomes" id="UP000292665"/>
    </source>
</evidence>
<dbReference type="InterPro" id="IPR021744">
    <property type="entry name" value="CbiG_N"/>
</dbReference>
<sequence>MTGGIAKVVIFSFTERGTKQNRYIYRKLKMQGYICEGYAPAKYVMGEEGGVKQLPKKKEDLIRERWGKWAFLFIGAAGIAVRYIAPYVKDKFTDSAVVVADEAGQYVIPLLSGHVGGAAELADQIANLLGAVSVHTTATDVRKKFAADVFAKKNALYITDREAAKRISAAVLDGELIGIYAQGDHAENAVKNSKEMFSDEVCICNTIEEVMKYRYRVILADSFPAIDENTLLLKPKNIIVGLGCRKGISEELLEKGLLEILKKNHLDMNQIEALVSIDLKKEEPAVVSLAEKYKVPFLTYSAEMLNEVEEVSSASSFVKKITGIDNVCERAAVTYCKKHCEYFELIAGKSIETAMTAAIARRNI</sequence>
<dbReference type="EMBL" id="RCYR01000001">
    <property type="protein sequence ID" value="RYS82446.1"/>
    <property type="molecule type" value="Genomic_DNA"/>
</dbReference>
<feature type="domain" description="Cobalamin biosynthesis central region" evidence="3">
    <location>
        <begin position="146"/>
        <end position="196"/>
    </location>
</feature>
<dbReference type="GeneID" id="97329322"/>
<dbReference type="GO" id="GO:0009236">
    <property type="term" value="P:cobalamin biosynthetic process"/>
    <property type="evidence" value="ECO:0007669"/>
    <property type="project" value="InterPro"/>
</dbReference>
<dbReference type="InterPro" id="IPR002750">
    <property type="entry name" value="CobE/GbiG_C"/>
</dbReference>
<dbReference type="Proteomes" id="UP000292665">
    <property type="component" value="Unassembled WGS sequence"/>
</dbReference>
<evidence type="ECO:0000313" key="6">
    <source>
        <dbReference type="Proteomes" id="UP000095787"/>
    </source>
</evidence>
<evidence type="ECO:0000259" key="2">
    <source>
        <dbReference type="Pfam" id="PF11760"/>
    </source>
</evidence>
<dbReference type="PANTHER" id="PTHR37477">
    <property type="entry name" value="COBALT-PRECORRIN-5A HYDROLASE"/>
    <property type="match status" value="1"/>
</dbReference>
<evidence type="ECO:0000259" key="1">
    <source>
        <dbReference type="Pfam" id="PF01890"/>
    </source>
</evidence>
<dbReference type="Gene3D" id="3.40.50.11220">
    <property type="match status" value="1"/>
</dbReference>
<dbReference type="Pfam" id="PF11761">
    <property type="entry name" value="CbiG_mid"/>
    <property type="match status" value="1"/>
</dbReference>
<dbReference type="Gene3D" id="3.30.420.180">
    <property type="entry name" value="CobE/GbiG C-terminal domain"/>
    <property type="match status" value="1"/>
</dbReference>
<proteinExistence type="predicted"/>
<reference evidence="5 7" key="2">
    <citation type="journal article" date="2019" name="Science, e1252229">
        <title>Invertible promoters mediate bacterial phase variation, antibiotic resistance, and host adaptation in the gut.</title>
        <authorList>
            <person name="Jiang X."/>
            <person name="Hall A.B."/>
            <person name="Arthur T.D."/>
            <person name="Plichta D.R."/>
            <person name="Covington C.T."/>
            <person name="Poyet M."/>
            <person name="Crothers J."/>
            <person name="Moses P.L."/>
            <person name="Tolonen A.C."/>
            <person name="Vlamakis H."/>
            <person name="Alm E.J."/>
            <person name="Xavier R.J."/>
        </authorList>
    </citation>
    <scope>NUCLEOTIDE SEQUENCE [LARGE SCALE GENOMIC DNA]</scope>
    <source>
        <strain evidence="7">aa_0143</strain>
        <strain evidence="5">Aa_0143</strain>
    </source>
</reference>
<dbReference type="PANTHER" id="PTHR37477:SF1">
    <property type="entry name" value="COBALT-PRECORRIN-5A HYDROLASE"/>
    <property type="match status" value="1"/>
</dbReference>
<dbReference type="Pfam" id="PF01890">
    <property type="entry name" value="CbiG_C"/>
    <property type="match status" value="1"/>
</dbReference>
<evidence type="ECO:0000313" key="4">
    <source>
        <dbReference type="EMBL" id="CUN78333.1"/>
    </source>
</evidence>
<evidence type="ECO:0000259" key="3">
    <source>
        <dbReference type="Pfam" id="PF11761"/>
    </source>
</evidence>
<name>A0A173ZRA1_9FIRM</name>
<dbReference type="RefSeq" id="WP_004845361.1">
    <property type="nucleotide sequence ID" value="NZ_CATVPX010000011.1"/>
</dbReference>
<dbReference type="InterPro" id="IPR021745">
    <property type="entry name" value="CbiG_mid"/>
</dbReference>
<dbReference type="InterPro" id="IPR038029">
    <property type="entry name" value="GbiG_N_sf"/>
</dbReference>
<dbReference type="SUPFAM" id="SSF159672">
    <property type="entry name" value="CbiG N-terminal domain-like"/>
    <property type="match status" value="1"/>
</dbReference>